<dbReference type="Proteomes" id="UP000765802">
    <property type="component" value="Unassembled WGS sequence"/>
</dbReference>
<protein>
    <submittedName>
        <fullName evidence="1">Uncharacterized protein</fullName>
    </submittedName>
</protein>
<dbReference type="EMBL" id="MBUA01000012">
    <property type="protein sequence ID" value="MBC6491368.1"/>
    <property type="molecule type" value="Genomic_DNA"/>
</dbReference>
<organism evidence="1 2">
    <name type="scientific">Flavihumibacter stibioxidans</name>
    <dbReference type="NCBI Taxonomy" id="1834163"/>
    <lineage>
        <taxon>Bacteria</taxon>
        <taxon>Pseudomonadati</taxon>
        <taxon>Bacteroidota</taxon>
        <taxon>Chitinophagia</taxon>
        <taxon>Chitinophagales</taxon>
        <taxon>Chitinophagaceae</taxon>
        <taxon>Flavihumibacter</taxon>
    </lineage>
</organism>
<evidence type="ECO:0000313" key="2">
    <source>
        <dbReference type="Proteomes" id="UP000765802"/>
    </source>
</evidence>
<gene>
    <name evidence="1" type="ORF">BC349_10015</name>
</gene>
<accession>A0ABR7M8L9</accession>
<comment type="caution">
    <text evidence="1">The sequence shown here is derived from an EMBL/GenBank/DDBJ whole genome shotgun (WGS) entry which is preliminary data.</text>
</comment>
<name>A0ABR7M8L9_9BACT</name>
<evidence type="ECO:0000313" key="1">
    <source>
        <dbReference type="EMBL" id="MBC6491368.1"/>
    </source>
</evidence>
<keyword evidence="2" id="KW-1185">Reference proteome</keyword>
<sequence>MLLLALLVSNAIQAGLARCPRLKAGARQMVSITMPASGLHGDSAQATEVCSTGSQYSLRNNQGLPVPPVVHVSRYMIPLNETADGEDHSILHFPPPRQ</sequence>
<proteinExistence type="predicted"/>
<reference evidence="1 2" key="1">
    <citation type="submission" date="2016-07" db="EMBL/GenBank/DDBJ databases">
        <title>Genome analysis of Flavihumibacter stibioxidans YS-17.</title>
        <authorList>
            <person name="Shi K."/>
            <person name="Han Y."/>
            <person name="Wang G."/>
        </authorList>
    </citation>
    <scope>NUCLEOTIDE SEQUENCE [LARGE SCALE GENOMIC DNA]</scope>
    <source>
        <strain evidence="1 2">YS-17</strain>
    </source>
</reference>